<name>A0A7W9SRA7_ARMRO</name>
<proteinExistence type="predicted"/>
<evidence type="ECO:0000259" key="1">
    <source>
        <dbReference type="Pfam" id="PF08808"/>
    </source>
</evidence>
<reference evidence="2 3" key="1">
    <citation type="submission" date="2020-08" db="EMBL/GenBank/DDBJ databases">
        <title>Genomic Encyclopedia of Type Strains, Phase IV (KMG-IV): sequencing the most valuable type-strain genomes for metagenomic binning, comparative biology and taxonomic classification.</title>
        <authorList>
            <person name="Goeker M."/>
        </authorList>
    </citation>
    <scope>NUCLEOTIDE SEQUENCE [LARGE SCALE GENOMIC DNA]</scope>
    <source>
        <strain evidence="2 3">DSM 23562</strain>
    </source>
</reference>
<dbReference type="Proteomes" id="UP000520814">
    <property type="component" value="Unassembled WGS sequence"/>
</dbReference>
<dbReference type="AlphaFoldDB" id="A0A7W9SRA7"/>
<keyword evidence="3" id="KW-1185">Reference proteome</keyword>
<dbReference type="Pfam" id="PF08808">
    <property type="entry name" value="RES"/>
    <property type="match status" value="1"/>
</dbReference>
<evidence type="ECO:0000313" key="2">
    <source>
        <dbReference type="EMBL" id="MBB6051387.1"/>
    </source>
</evidence>
<dbReference type="EMBL" id="JACHGW010000003">
    <property type="protein sequence ID" value="MBB6051387.1"/>
    <property type="molecule type" value="Genomic_DNA"/>
</dbReference>
<feature type="domain" description="RES" evidence="1">
    <location>
        <begin position="3"/>
        <end position="112"/>
    </location>
</feature>
<sequence>MAGRYHERGAFRLVYTATTFEVAQAEYFHTVSRAGFVIADLLPVTIFAITAQLSKVLDLTEDTVLTELGLTSDLLLGDWVLPQALGQAAKDAGYEAILAPSTHGGVNLNIFVENLLPTSTFEVRNPDKLTLPV</sequence>
<protein>
    <submittedName>
        <fullName evidence="2">RES domain-containing protein</fullName>
    </submittedName>
</protein>
<evidence type="ECO:0000313" key="3">
    <source>
        <dbReference type="Proteomes" id="UP000520814"/>
    </source>
</evidence>
<organism evidence="2 3">
    <name type="scientific">Armatimonas rosea</name>
    <dbReference type="NCBI Taxonomy" id="685828"/>
    <lineage>
        <taxon>Bacteria</taxon>
        <taxon>Bacillati</taxon>
        <taxon>Armatimonadota</taxon>
        <taxon>Armatimonadia</taxon>
        <taxon>Armatimonadales</taxon>
        <taxon>Armatimonadaceae</taxon>
        <taxon>Armatimonas</taxon>
    </lineage>
</organism>
<comment type="caution">
    <text evidence="2">The sequence shown here is derived from an EMBL/GenBank/DDBJ whole genome shotgun (WGS) entry which is preliminary data.</text>
</comment>
<accession>A0A7W9SRA7</accession>
<dbReference type="InterPro" id="IPR014914">
    <property type="entry name" value="RES_dom"/>
</dbReference>
<gene>
    <name evidence="2" type="ORF">HNQ39_003197</name>
</gene>